<dbReference type="Gene3D" id="1.20.1260.10">
    <property type="match status" value="1"/>
</dbReference>
<evidence type="ECO:0000259" key="1">
    <source>
        <dbReference type="Pfam" id="PF02915"/>
    </source>
</evidence>
<dbReference type="InterPro" id="IPR003251">
    <property type="entry name" value="Rr_diiron-bd_dom"/>
</dbReference>
<gene>
    <name evidence="2" type="ORF">I532_23381</name>
</gene>
<dbReference type="EMBL" id="APBN01000018">
    <property type="protein sequence ID" value="EMT50272.1"/>
    <property type="molecule type" value="Genomic_DNA"/>
</dbReference>
<dbReference type="GO" id="GO:0046872">
    <property type="term" value="F:metal ion binding"/>
    <property type="evidence" value="ECO:0007669"/>
    <property type="project" value="InterPro"/>
</dbReference>
<feature type="domain" description="Rubrerythrin diiron-binding" evidence="1">
    <location>
        <begin position="37"/>
        <end position="155"/>
    </location>
</feature>
<dbReference type="GO" id="GO:0016491">
    <property type="term" value="F:oxidoreductase activity"/>
    <property type="evidence" value="ECO:0007669"/>
    <property type="project" value="InterPro"/>
</dbReference>
<dbReference type="STRING" id="1300222.I532_23381"/>
<protein>
    <submittedName>
        <fullName evidence="2">Rubrerythrin</fullName>
    </submittedName>
</protein>
<keyword evidence="3" id="KW-1185">Reference proteome</keyword>
<organism evidence="2 3">
    <name type="scientific">Brevibacillus borstelensis AK1</name>
    <dbReference type="NCBI Taxonomy" id="1300222"/>
    <lineage>
        <taxon>Bacteria</taxon>
        <taxon>Bacillati</taxon>
        <taxon>Bacillota</taxon>
        <taxon>Bacilli</taxon>
        <taxon>Bacillales</taxon>
        <taxon>Paenibacillaceae</taxon>
        <taxon>Brevibacillus</taxon>
    </lineage>
</organism>
<dbReference type="Proteomes" id="UP000012081">
    <property type="component" value="Unassembled WGS sequence"/>
</dbReference>
<name>M8DAD2_9BACL</name>
<sequence length="162" mass="18744">MYGYPVNYVHWPLPVQDGGRRRAVDTTDRSLAAEILQAVHREERAGNFYTRLAELAPTENVKVLITIIKDERLKHLQNFSQLYSRLTGREPQLLREPVPAPESFQRGVELAIRDELEAVDSYRDIVERATDPRIRRAFQRAAEDEQRHSTWYANILLSQGSS</sequence>
<comment type="caution">
    <text evidence="2">The sequence shown here is derived from an EMBL/GenBank/DDBJ whole genome shotgun (WGS) entry which is preliminary data.</text>
</comment>
<dbReference type="Gene3D" id="1.20.5.420">
    <property type="entry name" value="Immunoglobulin FC, subunit C"/>
    <property type="match status" value="1"/>
</dbReference>
<evidence type="ECO:0000313" key="3">
    <source>
        <dbReference type="Proteomes" id="UP000012081"/>
    </source>
</evidence>
<dbReference type="RefSeq" id="WP_003392191.1">
    <property type="nucleotide sequence ID" value="NZ_APBN01000018.1"/>
</dbReference>
<accession>M8DAD2</accession>
<dbReference type="Pfam" id="PF02915">
    <property type="entry name" value="Rubrerythrin"/>
    <property type="match status" value="1"/>
</dbReference>
<dbReference type="AlphaFoldDB" id="M8DAD2"/>
<dbReference type="InterPro" id="IPR009078">
    <property type="entry name" value="Ferritin-like_SF"/>
</dbReference>
<dbReference type="InterPro" id="IPR012347">
    <property type="entry name" value="Ferritin-like"/>
</dbReference>
<proteinExistence type="predicted"/>
<reference evidence="2 3" key="1">
    <citation type="submission" date="2013-03" db="EMBL/GenBank/DDBJ databases">
        <title>Assembly of a new bacterial strain Brevibacillus borstelensis AK1.</title>
        <authorList>
            <person name="Rajan I."/>
            <person name="PoliReddy D."/>
            <person name="Sugumar T."/>
            <person name="Rathinam K."/>
            <person name="Alqarawi S."/>
            <person name="Khalil A.B."/>
            <person name="Sivakumar N."/>
        </authorList>
    </citation>
    <scope>NUCLEOTIDE SEQUENCE [LARGE SCALE GENOMIC DNA]</scope>
    <source>
        <strain evidence="2 3">AK1</strain>
    </source>
</reference>
<dbReference type="PATRIC" id="fig|1300222.3.peg.4911"/>
<evidence type="ECO:0000313" key="2">
    <source>
        <dbReference type="EMBL" id="EMT50272.1"/>
    </source>
</evidence>
<dbReference type="OrthoDB" id="573482at2"/>
<dbReference type="SUPFAM" id="SSF47240">
    <property type="entry name" value="Ferritin-like"/>
    <property type="match status" value="1"/>
</dbReference>
<dbReference type="CDD" id="cd00657">
    <property type="entry name" value="Ferritin_like"/>
    <property type="match status" value="1"/>
</dbReference>